<protein>
    <submittedName>
        <fullName evidence="2">3'-N-debenzoyl-2'-deoxytaxol N-benzoyltransferase</fullName>
    </submittedName>
</protein>
<dbReference type="eggNOG" id="KOG1075">
    <property type="taxonomic scope" value="Eukaryota"/>
</dbReference>
<dbReference type="Gene3D" id="3.30.559.10">
    <property type="entry name" value="Chloramphenicol acetyltransferase-like domain"/>
    <property type="match status" value="2"/>
</dbReference>
<organism evidence="2">
    <name type="scientific">Triticum urartu</name>
    <name type="common">Red wild einkorn</name>
    <name type="synonym">Crithodium urartu</name>
    <dbReference type="NCBI Taxonomy" id="4572"/>
    <lineage>
        <taxon>Eukaryota</taxon>
        <taxon>Viridiplantae</taxon>
        <taxon>Streptophyta</taxon>
        <taxon>Embryophyta</taxon>
        <taxon>Tracheophyta</taxon>
        <taxon>Spermatophyta</taxon>
        <taxon>Magnoliopsida</taxon>
        <taxon>Liliopsida</taxon>
        <taxon>Poales</taxon>
        <taxon>Poaceae</taxon>
        <taxon>BOP clade</taxon>
        <taxon>Pooideae</taxon>
        <taxon>Triticodae</taxon>
        <taxon>Triticeae</taxon>
        <taxon>Triticinae</taxon>
        <taxon>Triticum</taxon>
    </lineage>
</organism>
<dbReference type="GO" id="GO:0016747">
    <property type="term" value="F:acyltransferase activity, transferring groups other than amino-acyl groups"/>
    <property type="evidence" value="ECO:0007669"/>
    <property type="project" value="UniProtKB-ARBA"/>
</dbReference>
<name>M8A635_TRIUA</name>
<dbReference type="InterPro" id="IPR023213">
    <property type="entry name" value="CAT-like_dom_sf"/>
</dbReference>
<dbReference type="EMBL" id="KD112797">
    <property type="protein sequence ID" value="EMS60150.1"/>
    <property type="molecule type" value="Genomic_DNA"/>
</dbReference>
<dbReference type="AlphaFoldDB" id="M8A635"/>
<evidence type="ECO:0000256" key="1">
    <source>
        <dbReference type="ARBA" id="ARBA00009861"/>
    </source>
</evidence>
<dbReference type="Pfam" id="PF02458">
    <property type="entry name" value="Transferase"/>
    <property type="match status" value="1"/>
</dbReference>
<reference evidence="2" key="1">
    <citation type="journal article" date="2013" name="Nature">
        <title>Draft genome of the wheat A-genome progenitor Triticum urartu.</title>
        <authorList>
            <person name="Ling H.Q."/>
            <person name="Zhao S."/>
            <person name="Liu D."/>
            <person name="Wang J."/>
            <person name="Sun H."/>
            <person name="Zhang C."/>
            <person name="Fan H."/>
            <person name="Li D."/>
            <person name="Dong L."/>
            <person name="Tao Y."/>
            <person name="Gao C."/>
            <person name="Wu H."/>
            <person name="Li Y."/>
            <person name="Cui Y."/>
            <person name="Guo X."/>
            <person name="Zheng S."/>
            <person name="Wang B."/>
            <person name="Yu K."/>
            <person name="Liang Q."/>
            <person name="Yang W."/>
            <person name="Lou X."/>
            <person name="Chen J."/>
            <person name="Feng M."/>
            <person name="Jian J."/>
            <person name="Zhang X."/>
            <person name="Luo G."/>
            <person name="Jiang Y."/>
            <person name="Liu J."/>
            <person name="Wang Z."/>
            <person name="Sha Y."/>
            <person name="Zhang B."/>
            <person name="Wu H."/>
            <person name="Tang D."/>
            <person name="Shen Q."/>
            <person name="Xue P."/>
            <person name="Zou S."/>
            <person name="Wang X."/>
            <person name="Liu X."/>
            <person name="Wang F."/>
            <person name="Yang Y."/>
            <person name="An X."/>
            <person name="Dong Z."/>
            <person name="Zhang K."/>
            <person name="Zhang X."/>
            <person name="Luo M.C."/>
            <person name="Dvorak J."/>
            <person name="Tong Y."/>
            <person name="Wang J."/>
            <person name="Yang H."/>
            <person name="Li Z."/>
            <person name="Wang D."/>
            <person name="Zhang A."/>
            <person name="Wang J."/>
        </authorList>
    </citation>
    <scope>NUCLEOTIDE SEQUENCE</scope>
</reference>
<gene>
    <name evidence="2" type="ORF">TRIUR3_27396</name>
</gene>
<sequence>MDIPPVTEFTCGGFVVGLISVHTIADGLGAGQFINAVGDYARGLPKPRVSPVWARDLIPDPPRMPAPPPKLELLDLREFTVDLTPDHIAKAKSDFFVSMGQRCSAFDVCVAKTWQSRTRALRLAGRLADDHPVHVCFFANTRHLMLAGAAEGFYGNCFYPVTVTCSSAEVAAGEVVDLPVSYGKMVLVAYESVHSMKRRKKGKNYSCAVKLDMMKTYDRVECHFLEAITIKLGFSIRFVRLVMKCVSSVRFSVRVNEKLLPYFTPSKGLRQGDPVSRAELQGGQGGPRPTLGF</sequence>
<dbReference type="PANTHER" id="PTHR31147">
    <property type="entry name" value="ACYL TRANSFERASE 4"/>
    <property type="match status" value="1"/>
</dbReference>
<keyword evidence="2" id="KW-0808">Transferase</keyword>
<comment type="similarity">
    <text evidence="1">Belongs to the plant acyltransferase family.</text>
</comment>
<evidence type="ECO:0000313" key="2">
    <source>
        <dbReference type="EMBL" id="EMS60150.1"/>
    </source>
</evidence>
<dbReference type="InterPro" id="IPR050898">
    <property type="entry name" value="Plant_acyltransferase"/>
</dbReference>
<dbReference type="STRING" id="4572.M8A635"/>
<dbReference type="PANTHER" id="PTHR31147:SF54">
    <property type="entry name" value="OS10G0105900 PROTEIN"/>
    <property type="match status" value="1"/>
</dbReference>
<proteinExistence type="inferred from homology"/>
<accession>M8A635</accession>